<keyword evidence="1" id="KW-0812">Transmembrane</keyword>
<evidence type="ECO:0000313" key="3">
    <source>
        <dbReference type="Proteomes" id="UP000033772"/>
    </source>
</evidence>
<dbReference type="AlphaFoldDB" id="A0A1J4N5M4"/>
<feature type="transmembrane region" description="Helical" evidence="1">
    <location>
        <begin position="7"/>
        <end position="25"/>
    </location>
</feature>
<dbReference type="NCBIfam" id="NF046117">
    <property type="entry name" value="SCO4848_fam"/>
    <property type="match status" value="1"/>
</dbReference>
<evidence type="ECO:0000256" key="1">
    <source>
        <dbReference type="SAM" id="Phobius"/>
    </source>
</evidence>
<sequence>MKLEKTDGALLLVIGIWTIAIWTNFGRNLVKTAKDPEQTRPKPYYVAHAVLVVVDVLLGGLLIKLGVQRLLTRG</sequence>
<keyword evidence="3" id="KW-1185">Reference proteome</keyword>
<dbReference type="Proteomes" id="UP000033772">
    <property type="component" value="Unassembled WGS sequence"/>
</dbReference>
<dbReference type="Pfam" id="PF26606">
    <property type="entry name" value="SCO4848"/>
    <property type="match status" value="1"/>
</dbReference>
<dbReference type="RefSeq" id="WP_045549997.1">
    <property type="nucleotide sequence ID" value="NZ_JZDQ02000012.1"/>
</dbReference>
<comment type="caution">
    <text evidence="2">The sequence shown here is derived from an EMBL/GenBank/DDBJ whole genome shotgun (WGS) entry which is preliminary data.</text>
</comment>
<dbReference type="InterPro" id="IPR058061">
    <property type="entry name" value="SCO4848-like"/>
</dbReference>
<protein>
    <submittedName>
        <fullName evidence="2">Uncharacterized protein</fullName>
    </submittedName>
</protein>
<name>A0A1J4N5M4_9ACTN</name>
<feature type="transmembrane region" description="Helical" evidence="1">
    <location>
        <begin position="45"/>
        <end position="67"/>
    </location>
</feature>
<dbReference type="OrthoDB" id="3829333at2"/>
<organism evidence="2 3">
    <name type="scientific">Nocardioides luteus</name>
    <dbReference type="NCBI Taxonomy" id="1844"/>
    <lineage>
        <taxon>Bacteria</taxon>
        <taxon>Bacillati</taxon>
        <taxon>Actinomycetota</taxon>
        <taxon>Actinomycetes</taxon>
        <taxon>Propionibacteriales</taxon>
        <taxon>Nocardioidaceae</taxon>
        <taxon>Nocardioides</taxon>
    </lineage>
</organism>
<evidence type="ECO:0000313" key="2">
    <source>
        <dbReference type="EMBL" id="OIJ26837.1"/>
    </source>
</evidence>
<keyword evidence="1" id="KW-0472">Membrane</keyword>
<proteinExistence type="predicted"/>
<keyword evidence="1" id="KW-1133">Transmembrane helix</keyword>
<accession>A0A1J4N5M4</accession>
<dbReference type="EMBL" id="JZDQ02000012">
    <property type="protein sequence ID" value="OIJ26837.1"/>
    <property type="molecule type" value="Genomic_DNA"/>
</dbReference>
<gene>
    <name evidence="2" type="ORF">UG56_010020</name>
</gene>
<reference evidence="2" key="1">
    <citation type="submission" date="2016-10" db="EMBL/GenBank/DDBJ databases">
        <title>Draft Genome Sequence of Nocardioides luteus Strain BAFB, an Alkane-Degrading Bacterium Isolated from JP-7 Polluted Soil.</title>
        <authorList>
            <person name="Brown L."/>
            <person name="Ruiz O.N."/>
            <person name="Gunasekera T."/>
        </authorList>
    </citation>
    <scope>NUCLEOTIDE SEQUENCE [LARGE SCALE GENOMIC DNA]</scope>
    <source>
        <strain evidence="2">BAFB</strain>
    </source>
</reference>